<dbReference type="Pfam" id="PF23349">
    <property type="entry name" value="BBS7_hp"/>
    <property type="match status" value="1"/>
</dbReference>
<reference evidence="5 6" key="1">
    <citation type="submission" date="2012-05" db="EMBL/GenBank/DDBJ databases">
        <title>Recombination and specialization in a pathogen metapopulation.</title>
        <authorList>
            <person name="Gardiner A."/>
            <person name="Kemen E."/>
            <person name="Schultz-Larsen T."/>
            <person name="MacLean D."/>
            <person name="Van Oosterhout C."/>
            <person name="Jones J.D.G."/>
        </authorList>
    </citation>
    <scope>NUCLEOTIDE SEQUENCE [LARGE SCALE GENOMIC DNA]</scope>
    <source>
        <strain evidence="5 6">Ac Nc2</strain>
    </source>
</reference>
<evidence type="ECO:0000259" key="1">
    <source>
        <dbReference type="Pfam" id="PF23349"/>
    </source>
</evidence>
<dbReference type="Pfam" id="PF23360">
    <property type="entry name" value="BBS7_GAE"/>
    <property type="match status" value="1"/>
</dbReference>
<evidence type="ECO:0000259" key="3">
    <source>
        <dbReference type="Pfam" id="PF23361"/>
    </source>
</evidence>
<dbReference type="Pfam" id="PF23361">
    <property type="entry name" value="BBS7_pf"/>
    <property type="match status" value="1"/>
</dbReference>
<dbReference type="InterPro" id="IPR056335">
    <property type="entry name" value="BBS7_hairpin"/>
</dbReference>
<dbReference type="GO" id="GO:0060271">
    <property type="term" value="P:cilium assembly"/>
    <property type="evidence" value="ECO:0007669"/>
    <property type="project" value="TreeGrafter"/>
</dbReference>
<dbReference type="InterPro" id="IPR056334">
    <property type="entry name" value="BBS7_GAE_dom"/>
</dbReference>
<gene>
    <name evidence="5" type="ORF">BN9_048910</name>
</gene>
<dbReference type="GO" id="GO:0036064">
    <property type="term" value="C:ciliary basal body"/>
    <property type="evidence" value="ECO:0007669"/>
    <property type="project" value="TreeGrafter"/>
</dbReference>
<dbReference type="Proteomes" id="UP000053237">
    <property type="component" value="Unassembled WGS sequence"/>
</dbReference>
<dbReference type="PANTHER" id="PTHR16074">
    <property type="entry name" value="BARDET-BIEDL SYNDROME 7 PROTEIN"/>
    <property type="match status" value="1"/>
</dbReference>
<evidence type="ECO:0008006" key="7">
    <source>
        <dbReference type="Google" id="ProtNLM"/>
    </source>
</evidence>
<comment type="caution">
    <text evidence="5">The sequence shown here is derived from an EMBL/GenBank/DDBJ whole genome shotgun (WGS) entry which is preliminary data.</text>
</comment>
<dbReference type="InterPro" id="IPR056332">
    <property type="entry name" value="Beta-prop_BBS7"/>
</dbReference>
<dbReference type="STRING" id="65357.A0A024GCP7"/>
<protein>
    <recommendedName>
        <fullName evidence="7">Bardet-Biedl syndrome 7 protein</fullName>
    </recommendedName>
</protein>
<feature type="domain" description="BBS7 platform" evidence="3">
    <location>
        <begin position="509"/>
        <end position="613"/>
    </location>
</feature>
<feature type="domain" description="BBS7 GAE" evidence="2">
    <location>
        <begin position="398"/>
        <end position="497"/>
    </location>
</feature>
<accession>A0A024GCP7</accession>
<dbReference type="EMBL" id="CAIX01000062">
    <property type="protein sequence ID" value="CCI44107.1"/>
    <property type="molecule type" value="Genomic_DNA"/>
</dbReference>
<dbReference type="InterPro" id="IPR056333">
    <property type="entry name" value="BBS7_pf_dom"/>
</dbReference>
<feature type="domain" description="BBS7 beta-propeller" evidence="4">
    <location>
        <begin position="38"/>
        <end position="331"/>
    </location>
</feature>
<evidence type="ECO:0000313" key="5">
    <source>
        <dbReference type="EMBL" id="CCI44107.1"/>
    </source>
</evidence>
<evidence type="ECO:0000259" key="4">
    <source>
        <dbReference type="Pfam" id="PF23743"/>
    </source>
</evidence>
<keyword evidence="6" id="KW-1185">Reference proteome</keyword>
<dbReference type="AlphaFoldDB" id="A0A024GCP7"/>
<dbReference type="Pfam" id="PF23743">
    <property type="entry name" value="Beta-prop_BBS7"/>
    <property type="match status" value="1"/>
</dbReference>
<evidence type="ECO:0000259" key="2">
    <source>
        <dbReference type="Pfam" id="PF23360"/>
    </source>
</evidence>
<dbReference type="PANTHER" id="PTHR16074:SF4">
    <property type="entry name" value="BARDET-BIEDL SYNDROME 7 PROTEIN"/>
    <property type="match status" value="1"/>
</dbReference>
<dbReference type="InParanoid" id="A0A024GCP7"/>
<feature type="domain" description="BBS7 helical hairpin" evidence="1">
    <location>
        <begin position="617"/>
        <end position="725"/>
    </location>
</feature>
<sequence length="728" mass="81692">MPVNQFSTIPGTVARTMLSLKHTEVLQVGPISSRYALCLLPLSKKKKKQKFIVGDEFGNVSGFQIRNGEAQLLFKPLAFDSRITCIEIGGCPENAEKVFISTNKFVYGINKKGKEFYRFQSNLAESIVKIFAIDSNLCAATESIVSKYGGGSDNSAYMCPDKINDMTILSFFDGQNKSFTALACQDCSVRIILNSAPCCQEYVGVPVTSICSSATSEMSEIMYATNLGHVGLLQFDGKNLQSIWMKALSGTKNGSINSMICYDINGDGKCELIIGRDDGYMEVFTYDIDGNIEQIYECFVNESIRTVKSGSISSRGCNEIIACTFSGKVFLFSPRTENESAPVDNHGRTSEMKQRDTRVSNIRKEIRILQDKIVKEKDKIGRCKDKKYEIVVEDILMTSKLQLNPEQGYYDLSIQLPVKIQMITLFSTAPIEIYRNELTTAIFSRTDSTKLSSQQYLATFRCMDATSRFSLRIKTFEGQAGDIEVNAITDTAPQSAVSVRHFIKPLSLHHRVIEADDTDMGRAINTIKISGNFTLIQIHEWIAKCLADVPVRLQDEKMSLLYKHVLLGSVLICRYKKDEAFFASASASTIAIVKEVLSQEAALRKIDVNVLVDVKKESTNVMLDYVRPFFEKNHASSSRSELLKGLTEIQLHEPDHTSWLAPEYQSMLKAGKEDSDHVNMEYLKIILVNLYVDTCKSRGVNGHQNLETLHKMIETRDFDRLTQHFSQI</sequence>
<dbReference type="GO" id="GO:0008104">
    <property type="term" value="P:intracellular protein localization"/>
    <property type="evidence" value="ECO:0007669"/>
    <property type="project" value="TreeGrafter"/>
</dbReference>
<dbReference type="GO" id="GO:0016020">
    <property type="term" value="C:membrane"/>
    <property type="evidence" value="ECO:0007669"/>
    <property type="project" value="TreeGrafter"/>
</dbReference>
<dbReference type="OrthoDB" id="414590at2759"/>
<dbReference type="SUPFAM" id="SSF50978">
    <property type="entry name" value="WD40 repeat-like"/>
    <property type="match status" value="1"/>
</dbReference>
<proteinExistence type="predicted"/>
<name>A0A024GCP7_9STRA</name>
<dbReference type="InterPro" id="IPR036322">
    <property type="entry name" value="WD40_repeat_dom_sf"/>
</dbReference>
<dbReference type="GO" id="GO:0034464">
    <property type="term" value="C:BBSome"/>
    <property type="evidence" value="ECO:0007669"/>
    <property type="project" value="TreeGrafter"/>
</dbReference>
<evidence type="ECO:0000313" key="6">
    <source>
        <dbReference type="Proteomes" id="UP000053237"/>
    </source>
</evidence>
<organism evidence="5 6">
    <name type="scientific">Albugo candida</name>
    <dbReference type="NCBI Taxonomy" id="65357"/>
    <lineage>
        <taxon>Eukaryota</taxon>
        <taxon>Sar</taxon>
        <taxon>Stramenopiles</taxon>
        <taxon>Oomycota</taxon>
        <taxon>Peronosporomycetes</taxon>
        <taxon>Albuginales</taxon>
        <taxon>Albuginaceae</taxon>
        <taxon>Albugo</taxon>
    </lineage>
</organism>
<dbReference type="GO" id="GO:0005930">
    <property type="term" value="C:axoneme"/>
    <property type="evidence" value="ECO:0007669"/>
    <property type="project" value="TreeGrafter"/>
</dbReference>